<proteinExistence type="predicted"/>
<evidence type="ECO:0000313" key="2">
    <source>
        <dbReference type="Proteomes" id="UP000827379"/>
    </source>
</evidence>
<gene>
    <name evidence="1" type="ORF">ULLIRAPTOR_58</name>
</gene>
<evidence type="ECO:0000313" key="1">
    <source>
        <dbReference type="EMBL" id="UGO52050.1"/>
    </source>
</evidence>
<organism evidence="1 2">
    <name type="scientific">Serratia phage vB_SmaS_Ulliraptor</name>
    <dbReference type="NCBI Taxonomy" id="2902694"/>
    <lineage>
        <taxon>Viruses</taxon>
        <taxon>Duplodnaviria</taxon>
        <taxon>Heunggongvirae</taxon>
        <taxon>Uroviricota</taxon>
        <taxon>Caudoviricetes</taxon>
        <taxon>Bonzeevirus</taxon>
        <taxon>Bonzeevirus ulliraptor</taxon>
    </lineage>
</organism>
<dbReference type="Proteomes" id="UP000827379">
    <property type="component" value="Segment"/>
</dbReference>
<accession>A0AC61TP59</accession>
<keyword evidence="2" id="KW-1185">Reference proteome</keyword>
<protein>
    <submittedName>
        <fullName evidence="1">Uncharacterized protein</fullName>
    </submittedName>
</protein>
<name>A0AC61TP59_9CAUD</name>
<reference evidence="1" key="1">
    <citation type="submission" date="2021-10" db="EMBL/GenBank/DDBJ databases">
        <authorList>
            <person name="Ayers H.X."/>
            <person name="Arens D.A."/>
            <person name="Thompson D.W."/>
            <person name="Stewart J."/>
            <person name="Casjens S.R."/>
            <person name="Grose J.H."/>
        </authorList>
    </citation>
    <scope>NUCLEOTIDE SEQUENCE</scope>
</reference>
<dbReference type="EMBL" id="OL539442">
    <property type="protein sequence ID" value="UGO52050.1"/>
    <property type="molecule type" value="Genomic_DNA"/>
</dbReference>
<sequence length="73" mass="8532">MEQLKFTVTVKPAPERLQEFWDLYQIYDAQTEYQGAIYKAWGTEPEEAKKKCLDLIALDKRNAVIRKPGEVVE</sequence>